<feature type="transmembrane region" description="Helical" evidence="7">
    <location>
        <begin position="212"/>
        <end position="233"/>
    </location>
</feature>
<dbReference type="PANTHER" id="PTHR30269">
    <property type="entry name" value="TRANSMEMBRANE PROTEIN YFCA"/>
    <property type="match status" value="1"/>
</dbReference>
<feature type="transmembrane region" description="Helical" evidence="7">
    <location>
        <begin position="95"/>
        <end position="114"/>
    </location>
</feature>
<accession>A0AAE3KWB2</accession>
<proteinExistence type="inferred from homology"/>
<evidence type="ECO:0000256" key="6">
    <source>
        <dbReference type="ARBA" id="ARBA00023136"/>
    </source>
</evidence>
<dbReference type="Pfam" id="PF01925">
    <property type="entry name" value="TauE"/>
    <property type="match status" value="1"/>
</dbReference>
<reference evidence="8 9" key="1">
    <citation type="journal article" date="2011" name="Appl. Environ. Microbiol.">
        <title>Methanogenic archaea isolated from Taiwan's Chelungpu fault.</title>
        <authorList>
            <person name="Wu S.Y."/>
            <person name="Lai M.C."/>
        </authorList>
    </citation>
    <scope>NUCLEOTIDE SEQUENCE [LARGE SCALE GENOMIC DNA]</scope>
    <source>
        <strain evidence="8 9">St545Mb</strain>
    </source>
</reference>
<evidence type="ECO:0000256" key="7">
    <source>
        <dbReference type="RuleBase" id="RU363041"/>
    </source>
</evidence>
<comment type="subcellular location">
    <subcellularLocation>
        <location evidence="1 7">Cell membrane</location>
        <topology evidence="1 7">Multi-pass membrane protein</topology>
    </subcellularLocation>
</comment>
<keyword evidence="4 7" id="KW-0812">Transmembrane</keyword>
<evidence type="ECO:0000256" key="3">
    <source>
        <dbReference type="ARBA" id="ARBA00022475"/>
    </source>
</evidence>
<feature type="transmembrane region" description="Helical" evidence="7">
    <location>
        <begin position="29"/>
        <end position="50"/>
    </location>
</feature>
<dbReference type="GO" id="GO:0005886">
    <property type="term" value="C:plasma membrane"/>
    <property type="evidence" value="ECO:0007669"/>
    <property type="project" value="UniProtKB-SubCell"/>
</dbReference>
<evidence type="ECO:0000313" key="8">
    <source>
        <dbReference type="EMBL" id="MCQ6962032.1"/>
    </source>
</evidence>
<dbReference type="AlphaFoldDB" id="A0AAE3KWB2"/>
<feature type="transmembrane region" description="Helical" evidence="7">
    <location>
        <begin position="70"/>
        <end position="89"/>
    </location>
</feature>
<dbReference type="EMBL" id="JTEO01000002">
    <property type="protein sequence ID" value="MCQ6962032.1"/>
    <property type="molecule type" value="Genomic_DNA"/>
</dbReference>
<dbReference type="InterPro" id="IPR002781">
    <property type="entry name" value="TM_pro_TauE-like"/>
</dbReference>
<evidence type="ECO:0000256" key="1">
    <source>
        <dbReference type="ARBA" id="ARBA00004651"/>
    </source>
</evidence>
<dbReference type="PANTHER" id="PTHR30269:SF37">
    <property type="entry name" value="MEMBRANE TRANSPORTER PROTEIN"/>
    <property type="match status" value="1"/>
</dbReference>
<protein>
    <recommendedName>
        <fullName evidence="7">Probable membrane transporter protein</fullName>
    </recommendedName>
</protein>
<evidence type="ECO:0000313" key="9">
    <source>
        <dbReference type="Proteomes" id="UP001206983"/>
    </source>
</evidence>
<evidence type="ECO:0000256" key="4">
    <source>
        <dbReference type="ARBA" id="ARBA00022692"/>
    </source>
</evidence>
<dbReference type="Proteomes" id="UP001206983">
    <property type="component" value="Unassembled WGS sequence"/>
</dbReference>
<dbReference type="RefSeq" id="WP_256621780.1">
    <property type="nucleotide sequence ID" value="NZ_JTEO01000002.1"/>
</dbReference>
<keyword evidence="2" id="KW-0813">Transport</keyword>
<keyword evidence="5 7" id="KW-1133">Transmembrane helix</keyword>
<evidence type="ECO:0000256" key="5">
    <source>
        <dbReference type="ARBA" id="ARBA00022989"/>
    </source>
</evidence>
<comment type="similarity">
    <text evidence="7">Belongs to the 4-toluene sulfonate uptake permease (TSUP) (TC 2.A.102) family.</text>
</comment>
<feature type="transmembrane region" description="Helical" evidence="7">
    <location>
        <begin position="153"/>
        <end position="171"/>
    </location>
</feature>
<dbReference type="InterPro" id="IPR052017">
    <property type="entry name" value="TSUP"/>
</dbReference>
<keyword evidence="9" id="KW-1185">Reference proteome</keyword>
<gene>
    <name evidence="8" type="ORF">PV02_02385</name>
</gene>
<name>A0AAE3KWB2_9EURY</name>
<feature type="transmembrane region" description="Helical" evidence="7">
    <location>
        <begin position="126"/>
        <end position="147"/>
    </location>
</feature>
<comment type="caution">
    <text evidence="8">The sequence shown here is derived from an EMBL/GenBank/DDBJ whole genome shotgun (WGS) entry which is preliminary data.</text>
</comment>
<evidence type="ECO:0000256" key="2">
    <source>
        <dbReference type="ARBA" id="ARBA00022448"/>
    </source>
</evidence>
<feature type="transmembrane region" description="Helical" evidence="7">
    <location>
        <begin position="183"/>
        <end position="200"/>
    </location>
</feature>
<keyword evidence="6 7" id="KW-0472">Membrane</keyword>
<sequence>MPEPDILFLLASFFSEIVGTMAGFGSSAILLPVALFFFDLRTALILVAIFHMSGNIGRIAFFRHGFDRSLLLRFGVPSILFTIIGALLVDSVPQSVLKLILGIFLVGYVTLSILRPSLYSQHKGIPCLAAVSLAVDISRIPVYLAGGYLPQEYYHFIPLLFLAAITGSSIGKRTVSLVPQEKFRTFVLFCIGAVSMKFTYDGLDHFFYKGDHYIVHITLSATAMIISNAMRAITIHSS</sequence>
<keyword evidence="3 7" id="KW-1003">Cell membrane</keyword>
<organism evidence="8 9">
    <name type="scientific">Methanolobus chelungpuianus</name>
    <dbReference type="NCBI Taxonomy" id="502115"/>
    <lineage>
        <taxon>Archaea</taxon>
        <taxon>Methanobacteriati</taxon>
        <taxon>Methanobacteriota</taxon>
        <taxon>Stenosarchaea group</taxon>
        <taxon>Methanomicrobia</taxon>
        <taxon>Methanosarcinales</taxon>
        <taxon>Methanosarcinaceae</taxon>
        <taxon>Methanolobus</taxon>
    </lineage>
</organism>